<sequence length="79" mass="9505">MAHTTTLFQENQIPLIINEISVVCQTRPEQCRFTKIGFFHKIQKAYYNVVLIDFQKKKRKNCFIKVKLEMSKFIVYIFD</sequence>
<gene>
    <name evidence="1" type="ORF">NLS_LOCUS428</name>
</gene>
<accession>A0A3P6SK40</accession>
<dbReference type="Proteomes" id="UP000277928">
    <property type="component" value="Unassembled WGS sequence"/>
</dbReference>
<reference evidence="1 2" key="1">
    <citation type="submission" date="2018-08" db="EMBL/GenBank/DDBJ databases">
        <authorList>
            <person name="Laetsch R D."/>
            <person name="Stevens L."/>
            <person name="Kumar S."/>
            <person name="Blaxter L. M."/>
        </authorList>
    </citation>
    <scope>NUCLEOTIDE SEQUENCE [LARGE SCALE GENOMIC DNA]</scope>
</reference>
<dbReference type="EMBL" id="UYRX01000010">
    <property type="protein sequence ID" value="VDK68430.1"/>
    <property type="molecule type" value="Genomic_DNA"/>
</dbReference>
<proteinExistence type="predicted"/>
<protein>
    <submittedName>
        <fullName evidence="1">Uncharacterized protein</fullName>
    </submittedName>
</protein>
<keyword evidence="2" id="KW-1185">Reference proteome</keyword>
<organism evidence="1 2">
    <name type="scientific">Litomosoides sigmodontis</name>
    <name type="common">Filarial nematode worm</name>
    <dbReference type="NCBI Taxonomy" id="42156"/>
    <lineage>
        <taxon>Eukaryota</taxon>
        <taxon>Metazoa</taxon>
        <taxon>Ecdysozoa</taxon>
        <taxon>Nematoda</taxon>
        <taxon>Chromadorea</taxon>
        <taxon>Rhabditida</taxon>
        <taxon>Spirurina</taxon>
        <taxon>Spiruromorpha</taxon>
        <taxon>Filarioidea</taxon>
        <taxon>Onchocercidae</taxon>
        <taxon>Litomosoides</taxon>
    </lineage>
</organism>
<evidence type="ECO:0000313" key="2">
    <source>
        <dbReference type="Proteomes" id="UP000277928"/>
    </source>
</evidence>
<name>A0A3P6SK40_LITSI</name>
<dbReference type="AlphaFoldDB" id="A0A3P6SK40"/>
<evidence type="ECO:0000313" key="1">
    <source>
        <dbReference type="EMBL" id="VDK68430.1"/>
    </source>
</evidence>